<proteinExistence type="predicted"/>
<dbReference type="EMBL" id="JAPDGR010002317">
    <property type="protein sequence ID" value="KAJ2976468.1"/>
    <property type="molecule type" value="Genomic_DNA"/>
</dbReference>
<protein>
    <submittedName>
        <fullName evidence="1">Uncharacterized protein</fullName>
    </submittedName>
</protein>
<keyword evidence="2" id="KW-1185">Reference proteome</keyword>
<organism evidence="1 2">
    <name type="scientific">Xylaria curta</name>
    <dbReference type="NCBI Taxonomy" id="42375"/>
    <lineage>
        <taxon>Eukaryota</taxon>
        <taxon>Fungi</taxon>
        <taxon>Dikarya</taxon>
        <taxon>Ascomycota</taxon>
        <taxon>Pezizomycotina</taxon>
        <taxon>Sordariomycetes</taxon>
        <taxon>Xylariomycetidae</taxon>
        <taxon>Xylariales</taxon>
        <taxon>Xylariaceae</taxon>
        <taxon>Xylaria</taxon>
    </lineage>
</organism>
<gene>
    <name evidence="1" type="ORF">NUW58_g8081</name>
</gene>
<reference evidence="1" key="1">
    <citation type="submission" date="2022-10" db="EMBL/GenBank/DDBJ databases">
        <title>Genome Sequence of Xylaria curta.</title>
        <authorList>
            <person name="Buettner E."/>
        </authorList>
    </citation>
    <scope>NUCLEOTIDE SEQUENCE</scope>
    <source>
        <strain evidence="1">Babe10</strain>
    </source>
</reference>
<evidence type="ECO:0000313" key="2">
    <source>
        <dbReference type="Proteomes" id="UP001143856"/>
    </source>
</evidence>
<sequence>MTPSPEQPEKPLLITSELLGLPPYVVHPQDLSDSFNLVPGKIGSSIRQIDEETVVKYGPTVSLAEAEAMQFVSSHTNVQCPKVVGAYVLDGEGHIIMSYEHGKPLHAFWENASDKDKETVIEQLQRYLKEMRSIKGDYVGGFNRSPCVAGEFQWDYDHESDYEYGPYPDEHAFNDGIMEAISRARPWPANMDPESNGYNNTYRTRRLVHSLRDHEIVFTHGDLHAGNILVRDDLTVVIIDWGTAGFYPAYWEWYKATWHGPFKPSFIRQVERYIPPYWIEANIMNQIFNMILG</sequence>
<dbReference type="Proteomes" id="UP001143856">
    <property type="component" value="Unassembled WGS sequence"/>
</dbReference>
<name>A0ACC1NBS0_9PEZI</name>
<accession>A0ACC1NBS0</accession>
<comment type="caution">
    <text evidence="1">The sequence shown here is derived from an EMBL/GenBank/DDBJ whole genome shotgun (WGS) entry which is preliminary data.</text>
</comment>
<evidence type="ECO:0000313" key="1">
    <source>
        <dbReference type="EMBL" id="KAJ2976468.1"/>
    </source>
</evidence>